<dbReference type="InterPro" id="IPR034026">
    <property type="entry name" value="EssA"/>
</dbReference>
<sequence length="160" mass="18152">MRSSVKWGKKGIMAIMLSFFLFTPLVKAEETDNVDVKPNEYKKQNIEVNTDDLLEENPEYQEDISIPEELKHFSFKDVKKPDPKEELNQIFALASDEPNTVAAKLKQLSFDSESSRLGKEDADSTDQQSIILPFLYGALILLGIAGIFFLIPRINGQQKK</sequence>
<protein>
    <submittedName>
        <fullName evidence="7">Type VII secretion protein EssA</fullName>
    </submittedName>
</protein>
<dbReference type="GO" id="GO:0005886">
    <property type="term" value="C:plasma membrane"/>
    <property type="evidence" value="ECO:0007669"/>
    <property type="project" value="UniProtKB-SubCell"/>
</dbReference>
<keyword evidence="6" id="KW-0472">Membrane</keyword>
<evidence type="ECO:0000256" key="2">
    <source>
        <dbReference type="ARBA" id="ARBA00008570"/>
    </source>
</evidence>
<comment type="caution">
    <text evidence="7">The sequence shown here is derived from an EMBL/GenBank/DDBJ whole genome shotgun (WGS) entry which is preliminary data.</text>
</comment>
<accession>A0A0J6EQS5</accession>
<dbReference type="EMBL" id="LECW02000012">
    <property type="protein sequence ID" value="KRT94208.1"/>
    <property type="molecule type" value="Genomic_DNA"/>
</dbReference>
<evidence type="ECO:0000313" key="7">
    <source>
        <dbReference type="EMBL" id="KRT94208.1"/>
    </source>
</evidence>
<evidence type="ECO:0000256" key="5">
    <source>
        <dbReference type="ARBA" id="ARBA00022989"/>
    </source>
</evidence>
<organism evidence="7 8">
    <name type="scientific">Bacillus glycinifermentans</name>
    <dbReference type="NCBI Taxonomy" id="1664069"/>
    <lineage>
        <taxon>Bacteria</taxon>
        <taxon>Bacillati</taxon>
        <taxon>Bacillota</taxon>
        <taxon>Bacilli</taxon>
        <taxon>Bacillales</taxon>
        <taxon>Bacillaceae</taxon>
        <taxon>Bacillus</taxon>
    </lineage>
</organism>
<keyword evidence="5" id="KW-1133">Transmembrane helix</keyword>
<name>A0A0J6EQS5_9BACI</name>
<dbReference type="OrthoDB" id="2940464at2"/>
<dbReference type="PATRIC" id="fig|1664069.3.peg.3913"/>
<reference evidence="7 8" key="1">
    <citation type="journal article" date="2015" name="Int. J. Syst. Evol. Microbiol.">
        <title>Bacillus glycinifermentans sp. nov., isolated from fermented soybean paste.</title>
        <authorList>
            <person name="Kim S.J."/>
            <person name="Dunlap C.A."/>
            <person name="Kwon S.W."/>
            <person name="Rooney A.P."/>
        </authorList>
    </citation>
    <scope>NUCLEOTIDE SEQUENCE [LARGE SCALE GENOMIC DNA]</scope>
    <source>
        <strain evidence="7 8">GO-13</strain>
    </source>
</reference>
<dbReference type="Pfam" id="PF10661">
    <property type="entry name" value="EssA"/>
    <property type="match status" value="1"/>
</dbReference>
<evidence type="ECO:0000256" key="4">
    <source>
        <dbReference type="ARBA" id="ARBA00022692"/>
    </source>
</evidence>
<evidence type="ECO:0000313" key="8">
    <source>
        <dbReference type="Proteomes" id="UP000036168"/>
    </source>
</evidence>
<keyword evidence="3" id="KW-1003">Cell membrane</keyword>
<proteinExistence type="inferred from homology"/>
<evidence type="ECO:0000256" key="6">
    <source>
        <dbReference type="ARBA" id="ARBA00023136"/>
    </source>
</evidence>
<gene>
    <name evidence="7" type="ORF">AB447_202655</name>
</gene>
<evidence type="ECO:0000256" key="3">
    <source>
        <dbReference type="ARBA" id="ARBA00022475"/>
    </source>
</evidence>
<dbReference type="STRING" id="1664069.BGLY_3759"/>
<evidence type="ECO:0000256" key="1">
    <source>
        <dbReference type="ARBA" id="ARBA00004162"/>
    </source>
</evidence>
<dbReference type="Proteomes" id="UP000036168">
    <property type="component" value="Unassembled WGS sequence"/>
</dbReference>
<keyword evidence="4" id="KW-0812">Transmembrane</keyword>
<dbReference type="NCBIfam" id="TIGR03927">
    <property type="entry name" value="T7SS_EssA_Firm"/>
    <property type="match status" value="1"/>
</dbReference>
<accession>A0A0J6EM97</accession>
<comment type="subcellular location">
    <subcellularLocation>
        <location evidence="1">Cell membrane</location>
        <topology evidence="1">Single-pass membrane protein</topology>
    </subcellularLocation>
</comment>
<dbReference type="AlphaFoldDB" id="A0A0J6EQS5"/>
<dbReference type="InterPro" id="IPR018920">
    <property type="entry name" value="EssA/YueC"/>
</dbReference>
<comment type="similarity">
    <text evidence="2">Belongs to the EssA family.</text>
</comment>